<feature type="non-terminal residue" evidence="1">
    <location>
        <position position="1"/>
    </location>
</feature>
<dbReference type="Proteomes" id="UP000696573">
    <property type="component" value="Unassembled WGS sequence"/>
</dbReference>
<organism evidence="1 2">
    <name type="scientific">Clonostachys rhizophaga</name>
    <dbReference type="NCBI Taxonomy" id="160324"/>
    <lineage>
        <taxon>Eukaryota</taxon>
        <taxon>Fungi</taxon>
        <taxon>Dikarya</taxon>
        <taxon>Ascomycota</taxon>
        <taxon>Pezizomycotina</taxon>
        <taxon>Sordariomycetes</taxon>
        <taxon>Hypocreomycetidae</taxon>
        <taxon>Hypocreales</taxon>
        <taxon>Bionectriaceae</taxon>
        <taxon>Clonostachys</taxon>
    </lineage>
</organism>
<comment type="caution">
    <text evidence="1">The sequence shown here is derived from an EMBL/GenBank/DDBJ whole genome shotgun (WGS) entry which is preliminary data.</text>
</comment>
<evidence type="ECO:0000313" key="2">
    <source>
        <dbReference type="Proteomes" id="UP000696573"/>
    </source>
</evidence>
<accession>A0A9N9W4D7</accession>
<name>A0A9N9W4D7_9HYPO</name>
<keyword evidence="2" id="KW-1185">Reference proteome</keyword>
<dbReference type="EMBL" id="CABFNQ020000763">
    <property type="protein sequence ID" value="CAH0040671.1"/>
    <property type="molecule type" value="Genomic_DNA"/>
</dbReference>
<proteinExistence type="predicted"/>
<evidence type="ECO:0000313" key="1">
    <source>
        <dbReference type="EMBL" id="CAH0040671.1"/>
    </source>
</evidence>
<reference evidence="1" key="1">
    <citation type="submission" date="2021-10" db="EMBL/GenBank/DDBJ databases">
        <authorList>
            <person name="Piombo E."/>
        </authorList>
    </citation>
    <scope>NUCLEOTIDE SEQUENCE</scope>
</reference>
<protein>
    <submittedName>
        <fullName evidence="1">Uncharacterized protein</fullName>
    </submittedName>
</protein>
<dbReference type="AlphaFoldDB" id="A0A9N9W4D7"/>
<sequence>AKTAELLVLQGYNKGLLLPPSIFYYTYKISPLTSSNIYNLTSNFNYNTFYNYKLDKKYRDKLYYYFNNINYLTKEFLYIYILYKKE</sequence>
<gene>
    <name evidence="1" type="ORF">CRHIZ90672A_00008810</name>
</gene>